<keyword evidence="3 6" id="KW-0812">Transmembrane</keyword>
<feature type="transmembrane region" description="Helical" evidence="6">
    <location>
        <begin position="18"/>
        <end position="35"/>
    </location>
</feature>
<dbReference type="GO" id="GO:0005886">
    <property type="term" value="C:plasma membrane"/>
    <property type="evidence" value="ECO:0007669"/>
    <property type="project" value="UniProtKB-SubCell"/>
</dbReference>
<reference evidence="8" key="1">
    <citation type="submission" date="2015-08" db="EMBL/GenBank/DDBJ databases">
        <title>Fjat-10028 dsm 16317.</title>
        <authorList>
            <person name="Liu B."/>
            <person name="Wang J."/>
            <person name="Zhu Y."/>
            <person name="Liu G."/>
            <person name="Chen Q."/>
            <person name="Chen Z."/>
            <person name="Lan J."/>
            <person name="Che J."/>
            <person name="Ge C."/>
            <person name="Shi H."/>
            <person name="Pan Z."/>
            <person name="Liu X."/>
        </authorList>
    </citation>
    <scope>NUCLEOTIDE SEQUENCE [LARGE SCALE GENOMIC DNA]</scope>
    <source>
        <strain evidence="8">DSM 16317</strain>
    </source>
</reference>
<evidence type="ECO:0000256" key="4">
    <source>
        <dbReference type="ARBA" id="ARBA00022989"/>
    </source>
</evidence>
<dbReference type="InterPro" id="IPR050367">
    <property type="entry name" value="APC_superfamily"/>
</dbReference>
<name>A0A0M0LDD1_9BACL</name>
<feature type="transmembrane region" description="Helical" evidence="6">
    <location>
        <begin position="234"/>
        <end position="259"/>
    </location>
</feature>
<feature type="transmembrane region" description="Helical" evidence="6">
    <location>
        <begin position="415"/>
        <end position="433"/>
    </location>
</feature>
<evidence type="ECO:0000313" key="8">
    <source>
        <dbReference type="Proteomes" id="UP000036867"/>
    </source>
</evidence>
<evidence type="ECO:0000256" key="2">
    <source>
        <dbReference type="ARBA" id="ARBA00022475"/>
    </source>
</evidence>
<feature type="transmembrane region" description="Helical" evidence="6">
    <location>
        <begin position="153"/>
        <end position="174"/>
    </location>
</feature>
<dbReference type="GO" id="GO:0022857">
    <property type="term" value="F:transmembrane transporter activity"/>
    <property type="evidence" value="ECO:0007669"/>
    <property type="project" value="InterPro"/>
</dbReference>
<comment type="caution">
    <text evidence="7">The sequence shown here is derived from an EMBL/GenBank/DDBJ whole genome shotgun (WGS) entry which is preliminary data.</text>
</comment>
<evidence type="ECO:0000256" key="1">
    <source>
        <dbReference type="ARBA" id="ARBA00004651"/>
    </source>
</evidence>
<feature type="transmembrane region" description="Helical" evidence="6">
    <location>
        <begin position="47"/>
        <end position="67"/>
    </location>
</feature>
<sequence>MELPQQQELKRSLTMRNLVIFGMITMSPLAPYQVFGSVSQASYGMVPLVYLIGAVLMFFTALSYARFSKDFPSAGSVYTYVGKGINPHVGFLAGWIMLSDYILAPALMCLFSGLWLSGLFPDINIKVLAVVFICITGLINIRGIQLNAKVNTFLFIVQIIALIVFIGFAIKFVFIDGLGFGGFSIQPFFQPEYIDWKFVATASSMILLGFVGFDGISTLSEEVENPQKVVGKATIIALATTAALFLIQSYMASLAHQGYKDLDPDMAMFDIAKEIGGQYFYVAMIIINVIAVGLAVTLNVQSAVSRVLYSMGRDNMIPGSTFLRKIHPKYKTPINAIILSVIVSVIMVLTVDIMTILMLVNFGAVTAFMVLNLSTVIYFYFKKKERGVRGFFFHFLFPFIGFAICAFVWSGFDKTTLIIGFVWLFSGAIIGFIKTKGYKESGFEIKNM</sequence>
<accession>A0A0M0LDD1</accession>
<dbReference type="AlphaFoldDB" id="A0A0M0LDD1"/>
<dbReference type="STRING" id="263475.AMD00_11020"/>
<feature type="transmembrane region" description="Helical" evidence="6">
    <location>
        <begin position="362"/>
        <end position="381"/>
    </location>
</feature>
<dbReference type="InterPro" id="IPR002293">
    <property type="entry name" value="AA/rel_permease1"/>
</dbReference>
<evidence type="ECO:0000256" key="5">
    <source>
        <dbReference type="ARBA" id="ARBA00023136"/>
    </source>
</evidence>
<dbReference type="PANTHER" id="PTHR42770">
    <property type="entry name" value="AMINO ACID TRANSPORTER-RELATED"/>
    <property type="match status" value="1"/>
</dbReference>
<keyword evidence="5 6" id="KW-0472">Membrane</keyword>
<dbReference type="EMBL" id="LILB01000005">
    <property type="protein sequence ID" value="KOO48932.1"/>
    <property type="molecule type" value="Genomic_DNA"/>
</dbReference>
<feature type="transmembrane region" description="Helical" evidence="6">
    <location>
        <begin position="123"/>
        <end position="141"/>
    </location>
</feature>
<dbReference type="GeneID" id="301136626"/>
<keyword evidence="2" id="KW-1003">Cell membrane</keyword>
<gene>
    <name evidence="7" type="ORF">AMD00_11020</name>
</gene>
<keyword evidence="8" id="KW-1185">Reference proteome</keyword>
<dbReference type="Pfam" id="PF13520">
    <property type="entry name" value="AA_permease_2"/>
    <property type="match status" value="1"/>
</dbReference>
<protein>
    <submittedName>
        <fullName evidence="7">Porin</fullName>
    </submittedName>
</protein>
<dbReference type="PIRSF" id="PIRSF006060">
    <property type="entry name" value="AA_transporter"/>
    <property type="match status" value="1"/>
</dbReference>
<feature type="transmembrane region" description="Helical" evidence="6">
    <location>
        <begin position="194"/>
        <end position="213"/>
    </location>
</feature>
<proteinExistence type="predicted"/>
<comment type="subcellular location">
    <subcellularLocation>
        <location evidence="1">Cell membrane</location>
        <topology evidence="1">Multi-pass membrane protein</topology>
    </subcellularLocation>
</comment>
<evidence type="ECO:0000256" key="6">
    <source>
        <dbReference type="SAM" id="Phobius"/>
    </source>
</evidence>
<evidence type="ECO:0000256" key="3">
    <source>
        <dbReference type="ARBA" id="ARBA00022692"/>
    </source>
</evidence>
<feature type="transmembrane region" description="Helical" evidence="6">
    <location>
        <begin position="388"/>
        <end position="409"/>
    </location>
</feature>
<dbReference type="PATRIC" id="fig|263475.3.peg.3434"/>
<feature type="transmembrane region" description="Helical" evidence="6">
    <location>
        <begin position="88"/>
        <end position="117"/>
    </location>
</feature>
<dbReference type="Gene3D" id="1.20.1740.10">
    <property type="entry name" value="Amino acid/polyamine transporter I"/>
    <property type="match status" value="1"/>
</dbReference>
<dbReference type="RefSeq" id="WP_245639501.1">
    <property type="nucleotide sequence ID" value="NZ_LILB01000005.1"/>
</dbReference>
<dbReference type="Proteomes" id="UP000036867">
    <property type="component" value="Unassembled WGS sequence"/>
</dbReference>
<feature type="transmembrane region" description="Helical" evidence="6">
    <location>
        <begin position="334"/>
        <end position="356"/>
    </location>
</feature>
<evidence type="ECO:0000313" key="7">
    <source>
        <dbReference type="EMBL" id="KOO48932.1"/>
    </source>
</evidence>
<feature type="transmembrane region" description="Helical" evidence="6">
    <location>
        <begin position="279"/>
        <end position="300"/>
    </location>
</feature>
<dbReference type="PANTHER" id="PTHR42770:SF16">
    <property type="entry name" value="AMINO ACID PERMEASE"/>
    <property type="match status" value="1"/>
</dbReference>
<organism evidence="7 8">
    <name type="scientific">Viridibacillus arvi</name>
    <dbReference type="NCBI Taxonomy" id="263475"/>
    <lineage>
        <taxon>Bacteria</taxon>
        <taxon>Bacillati</taxon>
        <taxon>Bacillota</taxon>
        <taxon>Bacilli</taxon>
        <taxon>Bacillales</taxon>
        <taxon>Caryophanaceae</taxon>
        <taxon>Viridibacillus</taxon>
    </lineage>
</organism>
<keyword evidence="4 6" id="KW-1133">Transmembrane helix</keyword>